<keyword evidence="2" id="KW-0732">Signal</keyword>
<protein>
    <recommendedName>
        <fullName evidence="5">PARP catalytic domain-containing protein</fullName>
    </recommendedName>
</protein>
<feature type="compositionally biased region" description="Pro residues" evidence="1">
    <location>
        <begin position="69"/>
        <end position="86"/>
    </location>
</feature>
<proteinExistence type="predicted"/>
<feature type="chain" id="PRO_5001646102" description="PARP catalytic domain-containing protein" evidence="2">
    <location>
        <begin position="24"/>
        <end position="323"/>
    </location>
</feature>
<organism evidence="3 4">
    <name type="scientific">Galerina marginata (strain CBS 339.88)</name>
    <dbReference type="NCBI Taxonomy" id="685588"/>
    <lineage>
        <taxon>Eukaryota</taxon>
        <taxon>Fungi</taxon>
        <taxon>Dikarya</taxon>
        <taxon>Basidiomycota</taxon>
        <taxon>Agaricomycotina</taxon>
        <taxon>Agaricomycetes</taxon>
        <taxon>Agaricomycetidae</taxon>
        <taxon>Agaricales</taxon>
        <taxon>Agaricineae</taxon>
        <taxon>Strophariaceae</taxon>
        <taxon>Galerina</taxon>
    </lineage>
</organism>
<reference evidence="4" key="1">
    <citation type="journal article" date="2014" name="Proc. Natl. Acad. Sci. U.S.A.">
        <title>Extensive sampling of basidiomycete genomes demonstrates inadequacy of the white-rot/brown-rot paradigm for wood decay fungi.</title>
        <authorList>
            <person name="Riley R."/>
            <person name="Salamov A.A."/>
            <person name="Brown D.W."/>
            <person name="Nagy L.G."/>
            <person name="Floudas D."/>
            <person name="Held B.W."/>
            <person name="Levasseur A."/>
            <person name="Lombard V."/>
            <person name="Morin E."/>
            <person name="Otillar R."/>
            <person name="Lindquist E.A."/>
            <person name="Sun H."/>
            <person name="LaButti K.M."/>
            <person name="Schmutz J."/>
            <person name="Jabbour D."/>
            <person name="Luo H."/>
            <person name="Baker S.E."/>
            <person name="Pisabarro A.G."/>
            <person name="Walton J.D."/>
            <person name="Blanchette R.A."/>
            <person name="Henrissat B."/>
            <person name="Martin F."/>
            <person name="Cullen D."/>
            <person name="Hibbett D.S."/>
            <person name="Grigoriev I.V."/>
        </authorList>
    </citation>
    <scope>NUCLEOTIDE SEQUENCE [LARGE SCALE GENOMIC DNA]</scope>
    <source>
        <strain evidence="4">CBS 339.88</strain>
    </source>
</reference>
<sequence length="323" mass="34184">MLFLYKILVITVTCLYAFESSYALPLSPRVAYEDVIDGLRASELAPRSPNPVRKPALPSSKSSPHKAIPIPPALKPSPSAPKPSRPIPSSAAKPSPPALKPSGPIPSSVPKPSPPALKPSPPKSSSAPATTNCPLPSTKKPTTSGLTQAKRALDHVLRIFARDETEFIGFHGTNSATADFWTNQNFISKPPSKSNSFFDFIGGILSPKGGSSGSSGADAELGPGLYVTDDPDIASAFANNNAKVNVGSTPKVCAIFVKSSDHWRGTINKVFLPEDTNLIGDSGDATRSAAFENSRQKYIGIVRPGVQASTTVRFSILDRKVRK</sequence>
<evidence type="ECO:0000313" key="4">
    <source>
        <dbReference type="Proteomes" id="UP000027222"/>
    </source>
</evidence>
<evidence type="ECO:0000313" key="3">
    <source>
        <dbReference type="EMBL" id="KDR73036.1"/>
    </source>
</evidence>
<keyword evidence="4" id="KW-1185">Reference proteome</keyword>
<dbReference type="PRINTS" id="PR01217">
    <property type="entry name" value="PRICHEXTENSN"/>
</dbReference>
<feature type="compositionally biased region" description="Polar residues" evidence="1">
    <location>
        <begin position="130"/>
        <end position="147"/>
    </location>
</feature>
<accession>A0A067SQ84</accession>
<evidence type="ECO:0008006" key="5">
    <source>
        <dbReference type="Google" id="ProtNLM"/>
    </source>
</evidence>
<evidence type="ECO:0000256" key="2">
    <source>
        <dbReference type="SAM" id="SignalP"/>
    </source>
</evidence>
<feature type="region of interest" description="Disordered" evidence="1">
    <location>
        <begin position="44"/>
        <end position="147"/>
    </location>
</feature>
<feature type="signal peptide" evidence="2">
    <location>
        <begin position="1"/>
        <end position="23"/>
    </location>
</feature>
<dbReference type="Proteomes" id="UP000027222">
    <property type="component" value="Unassembled WGS sequence"/>
</dbReference>
<dbReference type="EMBL" id="KL142387">
    <property type="protein sequence ID" value="KDR73036.1"/>
    <property type="molecule type" value="Genomic_DNA"/>
</dbReference>
<feature type="compositionally biased region" description="Pro residues" evidence="1">
    <location>
        <begin position="94"/>
        <end position="122"/>
    </location>
</feature>
<dbReference type="Gene3D" id="3.90.175.10">
    <property type="entry name" value="Diphtheria Toxin, domain 1"/>
    <property type="match status" value="1"/>
</dbReference>
<gene>
    <name evidence="3" type="ORF">GALMADRAFT_142731</name>
</gene>
<evidence type="ECO:0000256" key="1">
    <source>
        <dbReference type="SAM" id="MobiDB-lite"/>
    </source>
</evidence>
<dbReference type="AlphaFoldDB" id="A0A067SQ84"/>
<dbReference type="OrthoDB" id="2749115at2759"/>
<dbReference type="HOGENOM" id="CLU_860655_0_0_1"/>
<name>A0A067SQ84_GALM3</name>